<feature type="domain" description="Nephrocystin 3-like N-terminal" evidence="2">
    <location>
        <begin position="188"/>
        <end position="249"/>
    </location>
</feature>
<accession>A0A6A6DFY0</accession>
<dbReference type="Proteomes" id="UP000800200">
    <property type="component" value="Unassembled WGS sequence"/>
</dbReference>
<dbReference type="OrthoDB" id="194358at2759"/>
<gene>
    <name evidence="3" type="ORF">K469DRAFT_813352</name>
</gene>
<organism evidence="3 4">
    <name type="scientific">Zopfia rhizophila CBS 207.26</name>
    <dbReference type="NCBI Taxonomy" id="1314779"/>
    <lineage>
        <taxon>Eukaryota</taxon>
        <taxon>Fungi</taxon>
        <taxon>Dikarya</taxon>
        <taxon>Ascomycota</taxon>
        <taxon>Pezizomycotina</taxon>
        <taxon>Dothideomycetes</taxon>
        <taxon>Dothideomycetes incertae sedis</taxon>
        <taxon>Zopfiaceae</taxon>
        <taxon>Zopfia</taxon>
    </lineage>
</organism>
<dbReference type="PANTHER" id="PTHR10622:SF13">
    <property type="entry name" value="NACHT DOMAIN-CONTAINING PROTEIN"/>
    <property type="match status" value="1"/>
</dbReference>
<evidence type="ECO:0000259" key="2">
    <source>
        <dbReference type="Pfam" id="PF24883"/>
    </source>
</evidence>
<keyword evidence="4" id="KW-1185">Reference proteome</keyword>
<evidence type="ECO:0000313" key="4">
    <source>
        <dbReference type="Proteomes" id="UP000800200"/>
    </source>
</evidence>
<sequence>MLRWYHDAVKCYVYLSDVSVGGSVGKPAFKHSRWFTRGWTLQELLAPTSVEFFSVEPERLGDGDSVVREIHDVTGIAIRALQGSTLSQFSIGERMSWAERRETKREEDAAYCLLGIFDIPMPLIYDEGRKKALIRLQKEIKESWKYKLPTSETQKGPARKEKEIEILKCLNVSPYRDRKDRNPDRVPGTCDWFVSHELFRGWQESISSRMLWASADPGCRKSVLAKYLVDSVLLTTESRTVCYFFFKNDFED</sequence>
<reference evidence="3" key="1">
    <citation type="journal article" date="2020" name="Stud. Mycol.">
        <title>101 Dothideomycetes genomes: a test case for predicting lifestyles and emergence of pathogens.</title>
        <authorList>
            <person name="Haridas S."/>
            <person name="Albert R."/>
            <person name="Binder M."/>
            <person name="Bloem J."/>
            <person name="Labutti K."/>
            <person name="Salamov A."/>
            <person name="Andreopoulos B."/>
            <person name="Baker S."/>
            <person name="Barry K."/>
            <person name="Bills G."/>
            <person name="Bluhm B."/>
            <person name="Cannon C."/>
            <person name="Castanera R."/>
            <person name="Culley D."/>
            <person name="Daum C."/>
            <person name="Ezra D."/>
            <person name="Gonzalez J."/>
            <person name="Henrissat B."/>
            <person name="Kuo A."/>
            <person name="Liang C."/>
            <person name="Lipzen A."/>
            <person name="Lutzoni F."/>
            <person name="Magnuson J."/>
            <person name="Mondo S."/>
            <person name="Nolan M."/>
            <person name="Ohm R."/>
            <person name="Pangilinan J."/>
            <person name="Park H.-J."/>
            <person name="Ramirez L."/>
            <person name="Alfaro M."/>
            <person name="Sun H."/>
            <person name="Tritt A."/>
            <person name="Yoshinaga Y."/>
            <person name="Zwiers L.-H."/>
            <person name="Turgeon B."/>
            <person name="Goodwin S."/>
            <person name="Spatafora J."/>
            <person name="Crous P."/>
            <person name="Grigoriev I."/>
        </authorList>
    </citation>
    <scope>NUCLEOTIDE SEQUENCE</scope>
    <source>
        <strain evidence="3">CBS 207.26</strain>
    </source>
</reference>
<proteinExistence type="predicted"/>
<evidence type="ECO:0000256" key="1">
    <source>
        <dbReference type="ARBA" id="ARBA00022737"/>
    </source>
</evidence>
<dbReference type="PANTHER" id="PTHR10622">
    <property type="entry name" value="HET DOMAIN-CONTAINING PROTEIN"/>
    <property type="match status" value="1"/>
</dbReference>
<dbReference type="InterPro" id="IPR056884">
    <property type="entry name" value="NPHP3-like_N"/>
</dbReference>
<dbReference type="Pfam" id="PF24883">
    <property type="entry name" value="NPHP3_N"/>
    <property type="match status" value="1"/>
</dbReference>
<keyword evidence="1" id="KW-0677">Repeat</keyword>
<evidence type="ECO:0000313" key="3">
    <source>
        <dbReference type="EMBL" id="KAF2176486.1"/>
    </source>
</evidence>
<dbReference type="AlphaFoldDB" id="A0A6A6DFY0"/>
<protein>
    <recommendedName>
        <fullName evidence="2">Nephrocystin 3-like N-terminal domain-containing protein</fullName>
    </recommendedName>
</protein>
<dbReference type="EMBL" id="ML994708">
    <property type="protein sequence ID" value="KAF2176486.1"/>
    <property type="molecule type" value="Genomic_DNA"/>
</dbReference>
<name>A0A6A6DFY0_9PEZI</name>